<dbReference type="Gene3D" id="1.20.120.640">
    <property type="entry name" value="Anticodon-binding domain of a subclass of class I aminoacyl-tRNA synthetases"/>
    <property type="match status" value="1"/>
</dbReference>
<dbReference type="OrthoDB" id="4458334at2"/>
<organism evidence="1 2">
    <name type="scientific">Herbidospora galbida</name>
    <dbReference type="NCBI Taxonomy" id="2575442"/>
    <lineage>
        <taxon>Bacteria</taxon>
        <taxon>Bacillati</taxon>
        <taxon>Actinomycetota</taxon>
        <taxon>Actinomycetes</taxon>
        <taxon>Streptosporangiales</taxon>
        <taxon>Streptosporangiaceae</taxon>
        <taxon>Herbidospora</taxon>
    </lineage>
</organism>
<dbReference type="RefSeq" id="WP_137249564.1">
    <property type="nucleotide sequence ID" value="NZ_SZQA01000027.1"/>
</dbReference>
<keyword evidence="2" id="KW-1185">Reference proteome</keyword>
<gene>
    <name evidence="1" type="ORF">FDA94_25245</name>
</gene>
<accession>A0A4U3MA30</accession>
<proteinExistence type="predicted"/>
<dbReference type="EMBL" id="SZQA01000027">
    <property type="protein sequence ID" value="TKK85450.1"/>
    <property type="molecule type" value="Genomic_DNA"/>
</dbReference>
<evidence type="ECO:0008006" key="3">
    <source>
        <dbReference type="Google" id="ProtNLM"/>
    </source>
</evidence>
<dbReference type="AlphaFoldDB" id="A0A4U3MA30"/>
<reference evidence="1 2" key="1">
    <citation type="submission" date="2019-04" db="EMBL/GenBank/DDBJ databases">
        <title>Herbidospora sp. NEAU-GS14.nov., a novel actinomycete isolated from soil.</title>
        <authorList>
            <person name="Han L."/>
        </authorList>
    </citation>
    <scope>NUCLEOTIDE SEQUENCE [LARGE SCALE GENOMIC DNA]</scope>
    <source>
        <strain evidence="1 2">NEAU-GS14</strain>
    </source>
</reference>
<evidence type="ECO:0000313" key="1">
    <source>
        <dbReference type="EMBL" id="TKK85450.1"/>
    </source>
</evidence>
<protein>
    <recommendedName>
        <fullName evidence="3">Cysteinyl-tRNA synthetase</fullName>
    </recommendedName>
</protein>
<name>A0A4U3MA30_9ACTN</name>
<sequence>MLRLYDTRHRLVEPLLPPGTRGLRAYASADLPGQVYADLIRRVLERSSVRVVACRSLDGDLTPLNVRPAEHVPDGMAGALRLLGGRVDLYLSDTDEAVDDAAVRHRVRSAATLDGPVPDGLDPLSVRLALMEHHYRDETTLAPDALRDAGDTIRRWRRRVAEWAELPSSPIAADRAAALTEAFDDDLDTPRALRVLRELEDDREVPPGSKFETFLHADHILALDLSIDIGRPPALS</sequence>
<evidence type="ECO:0000313" key="2">
    <source>
        <dbReference type="Proteomes" id="UP000308705"/>
    </source>
</evidence>
<comment type="caution">
    <text evidence="1">The sequence shown here is derived from an EMBL/GenBank/DDBJ whole genome shotgun (WGS) entry which is preliminary data.</text>
</comment>
<dbReference type="Proteomes" id="UP000308705">
    <property type="component" value="Unassembled WGS sequence"/>
</dbReference>